<evidence type="ECO:0000313" key="2">
    <source>
        <dbReference type="EMBL" id="MDR6270127.1"/>
    </source>
</evidence>
<comment type="caution">
    <text evidence="2">The sequence shown here is derived from an EMBL/GenBank/DDBJ whole genome shotgun (WGS) entry which is preliminary data.</text>
</comment>
<dbReference type="Proteomes" id="UP001185069">
    <property type="component" value="Unassembled WGS sequence"/>
</dbReference>
<accession>A0ABU1JCH3</accession>
<dbReference type="EMBL" id="JAVDQF010000001">
    <property type="protein sequence ID" value="MDR6270127.1"/>
    <property type="molecule type" value="Genomic_DNA"/>
</dbReference>
<proteinExistence type="predicted"/>
<gene>
    <name evidence="2" type="ORF">JOE69_002365</name>
</gene>
<organism evidence="2 3">
    <name type="scientific">Arthrobacter russicus</name>
    <dbReference type="NCBI Taxonomy" id="172040"/>
    <lineage>
        <taxon>Bacteria</taxon>
        <taxon>Bacillati</taxon>
        <taxon>Actinomycetota</taxon>
        <taxon>Actinomycetes</taxon>
        <taxon>Micrococcales</taxon>
        <taxon>Micrococcaceae</taxon>
        <taxon>Arthrobacter</taxon>
    </lineage>
</organism>
<evidence type="ECO:0008006" key="4">
    <source>
        <dbReference type="Google" id="ProtNLM"/>
    </source>
</evidence>
<keyword evidence="1" id="KW-0732">Signal</keyword>
<keyword evidence="3" id="KW-1185">Reference proteome</keyword>
<evidence type="ECO:0000256" key="1">
    <source>
        <dbReference type="SAM" id="SignalP"/>
    </source>
</evidence>
<dbReference type="PROSITE" id="PS51318">
    <property type="entry name" value="TAT"/>
    <property type="match status" value="1"/>
</dbReference>
<dbReference type="InterPro" id="IPR006311">
    <property type="entry name" value="TAT_signal"/>
</dbReference>
<dbReference type="RefSeq" id="WP_309798978.1">
    <property type="nucleotide sequence ID" value="NZ_BAAAHY010000005.1"/>
</dbReference>
<evidence type="ECO:0000313" key="3">
    <source>
        <dbReference type="Proteomes" id="UP001185069"/>
    </source>
</evidence>
<feature type="chain" id="PRO_5047297146" description="Peptidase M15C domain-containing protein" evidence="1">
    <location>
        <begin position="31"/>
        <end position="204"/>
    </location>
</feature>
<protein>
    <recommendedName>
        <fullName evidence="4">Peptidase M15C domain-containing protein</fullName>
    </recommendedName>
</protein>
<sequence>MKTPELSRRGILGIALAASGALAFPAAALAAPATGSTTWKGSTSANGWPVLNTAPTFRIEGSSESANLADGDPATVLLYVARRFNYEVDSLRPGDVTAHNSNRSIAQPYESNYLSGTAIAIRPLLYPVGAGGMFYPNELAVIKDILAELNGIVAWGGNAATPKESHFDIAVRPGDARLKATAAKIRGWDEQPGGEGAGIVSAFS</sequence>
<reference evidence="2 3" key="1">
    <citation type="submission" date="2023-07" db="EMBL/GenBank/DDBJ databases">
        <title>Sequencing the genomes of 1000 actinobacteria strains.</title>
        <authorList>
            <person name="Klenk H.-P."/>
        </authorList>
    </citation>
    <scope>NUCLEOTIDE SEQUENCE [LARGE SCALE GENOMIC DNA]</scope>
    <source>
        <strain evidence="2 3">DSM 14555</strain>
    </source>
</reference>
<name>A0ABU1JCH3_9MICC</name>
<feature type="signal peptide" evidence="1">
    <location>
        <begin position="1"/>
        <end position="30"/>
    </location>
</feature>